<evidence type="ECO:0000256" key="4">
    <source>
        <dbReference type="ARBA" id="ARBA00022519"/>
    </source>
</evidence>
<keyword evidence="5 8" id="KW-0812">Transmembrane</keyword>
<dbReference type="AlphaFoldDB" id="A0A225MYI4"/>
<keyword evidence="6 8" id="KW-1133">Transmembrane helix</keyword>
<evidence type="ECO:0000256" key="6">
    <source>
        <dbReference type="ARBA" id="ARBA00022989"/>
    </source>
</evidence>
<feature type="transmembrane region" description="Helical" evidence="8">
    <location>
        <begin position="302"/>
        <end position="323"/>
    </location>
</feature>
<evidence type="ECO:0000256" key="7">
    <source>
        <dbReference type="ARBA" id="ARBA00023136"/>
    </source>
</evidence>
<keyword evidence="11" id="KW-1185">Reference proteome</keyword>
<dbReference type="CDD" id="cd06261">
    <property type="entry name" value="TM_PBP2"/>
    <property type="match status" value="2"/>
</dbReference>
<feature type="transmembrane region" description="Helical" evidence="8">
    <location>
        <begin position="363"/>
        <end position="385"/>
    </location>
</feature>
<dbReference type="SUPFAM" id="SSF161098">
    <property type="entry name" value="MetI-like"/>
    <property type="match status" value="2"/>
</dbReference>
<dbReference type="GO" id="GO:0005886">
    <property type="term" value="C:plasma membrane"/>
    <property type="evidence" value="ECO:0007669"/>
    <property type="project" value="UniProtKB-SubCell"/>
</dbReference>
<dbReference type="OrthoDB" id="9807047at2"/>
<feature type="domain" description="ABC transmembrane type-1" evidence="9">
    <location>
        <begin position="60"/>
        <end position="270"/>
    </location>
</feature>
<accession>A0A225MYI4</accession>
<evidence type="ECO:0000259" key="9">
    <source>
        <dbReference type="PROSITE" id="PS50928"/>
    </source>
</evidence>
<name>A0A225MYI4_9BURK</name>
<keyword evidence="4" id="KW-0997">Cell inner membrane</keyword>
<dbReference type="GO" id="GO:0055085">
    <property type="term" value="P:transmembrane transport"/>
    <property type="evidence" value="ECO:0007669"/>
    <property type="project" value="InterPro"/>
</dbReference>
<dbReference type="InterPro" id="IPR035906">
    <property type="entry name" value="MetI-like_sf"/>
</dbReference>
<dbReference type="RefSeq" id="WP_088601445.1">
    <property type="nucleotide sequence ID" value="NZ_NJIH01000001.1"/>
</dbReference>
<comment type="similarity">
    <text evidence="8">Belongs to the binding-protein-dependent transport system permease family.</text>
</comment>
<protein>
    <submittedName>
        <fullName evidence="10">ABC transporter permease</fullName>
    </submittedName>
</protein>
<keyword evidence="7 8" id="KW-0472">Membrane</keyword>
<feature type="transmembrane region" description="Helical" evidence="8">
    <location>
        <begin position="529"/>
        <end position="551"/>
    </location>
</feature>
<feature type="transmembrane region" description="Helical" evidence="8">
    <location>
        <begin position="397"/>
        <end position="417"/>
    </location>
</feature>
<evidence type="ECO:0000256" key="8">
    <source>
        <dbReference type="RuleBase" id="RU363032"/>
    </source>
</evidence>
<feature type="transmembrane region" description="Helical" evidence="8">
    <location>
        <begin position="475"/>
        <end position="496"/>
    </location>
</feature>
<feature type="transmembrane region" description="Helical" evidence="8">
    <location>
        <begin position="57"/>
        <end position="83"/>
    </location>
</feature>
<dbReference type="Gene3D" id="1.10.3720.10">
    <property type="entry name" value="MetI-like"/>
    <property type="match status" value="2"/>
</dbReference>
<feature type="transmembrane region" description="Helical" evidence="8">
    <location>
        <begin position="95"/>
        <end position="118"/>
    </location>
</feature>
<evidence type="ECO:0000313" key="10">
    <source>
        <dbReference type="EMBL" id="OWT66318.1"/>
    </source>
</evidence>
<organism evidence="10 11">
    <name type="scientific">Candidimonas nitroreducens</name>
    <dbReference type="NCBI Taxonomy" id="683354"/>
    <lineage>
        <taxon>Bacteria</taxon>
        <taxon>Pseudomonadati</taxon>
        <taxon>Pseudomonadota</taxon>
        <taxon>Betaproteobacteria</taxon>
        <taxon>Burkholderiales</taxon>
        <taxon>Alcaligenaceae</taxon>
        <taxon>Candidimonas</taxon>
    </lineage>
</organism>
<dbReference type="Proteomes" id="UP000214603">
    <property type="component" value="Unassembled WGS sequence"/>
</dbReference>
<dbReference type="PANTHER" id="PTHR43357:SF4">
    <property type="entry name" value="INNER MEMBRANE ABC TRANSPORTER PERMEASE PROTEIN YDCV"/>
    <property type="match status" value="1"/>
</dbReference>
<dbReference type="EMBL" id="NJIH01000001">
    <property type="protein sequence ID" value="OWT66318.1"/>
    <property type="molecule type" value="Genomic_DNA"/>
</dbReference>
<comment type="caution">
    <text evidence="10">The sequence shown here is derived from an EMBL/GenBank/DDBJ whole genome shotgun (WGS) entry which is preliminary data.</text>
</comment>
<keyword evidence="2 8" id="KW-0813">Transport</keyword>
<evidence type="ECO:0000313" key="11">
    <source>
        <dbReference type="Proteomes" id="UP000214603"/>
    </source>
</evidence>
<feature type="transmembrane region" description="Helical" evidence="8">
    <location>
        <begin position="197"/>
        <end position="220"/>
    </location>
</feature>
<dbReference type="InterPro" id="IPR000515">
    <property type="entry name" value="MetI-like"/>
</dbReference>
<feature type="transmembrane region" description="Helical" evidence="8">
    <location>
        <begin position="423"/>
        <end position="441"/>
    </location>
</feature>
<dbReference type="PROSITE" id="PS50928">
    <property type="entry name" value="ABC_TM1"/>
    <property type="match status" value="2"/>
</dbReference>
<comment type="subcellular location">
    <subcellularLocation>
        <location evidence="1">Cell inner membrane</location>
        <topology evidence="1">Multi-pass membrane protein</topology>
    </subcellularLocation>
    <subcellularLocation>
        <location evidence="8">Cell membrane</location>
        <topology evidence="8">Multi-pass membrane protein</topology>
    </subcellularLocation>
</comment>
<feature type="domain" description="ABC transmembrane type-1" evidence="9">
    <location>
        <begin position="359"/>
        <end position="547"/>
    </location>
</feature>
<reference evidence="11" key="1">
    <citation type="submission" date="2017-06" db="EMBL/GenBank/DDBJ databases">
        <title>Herbaspirillum phytohormonus sp. nov., isolated from the root nodule of Robinia pseudoacacia in lead-zinc mine.</title>
        <authorList>
            <person name="Fan M."/>
            <person name="Lin Y."/>
        </authorList>
    </citation>
    <scope>NUCLEOTIDE SEQUENCE [LARGE SCALE GENOMIC DNA]</scope>
    <source>
        <strain evidence="11">SC-089</strain>
    </source>
</reference>
<dbReference type="PANTHER" id="PTHR43357">
    <property type="entry name" value="INNER MEMBRANE ABC TRANSPORTER PERMEASE PROTEIN YDCV"/>
    <property type="match status" value="1"/>
</dbReference>
<keyword evidence="3" id="KW-1003">Cell membrane</keyword>
<feature type="transmembrane region" description="Helical" evidence="8">
    <location>
        <begin position="249"/>
        <end position="270"/>
    </location>
</feature>
<evidence type="ECO:0000256" key="1">
    <source>
        <dbReference type="ARBA" id="ARBA00004429"/>
    </source>
</evidence>
<sequence length="561" mass="60270">MNPSRTKLTWLLIAIVGFLTLCPVAMLLAGSFSQGLTAFGKLTYMKYVAAYTDPALLGVLFNTVVFVLGSSLLATVLALFLAYLNTRTDIPFKPLFTVLSIVPMMIPHVLFSVSWALLLNPSNGMLNSFLKDVLGLQHAPFNIYSLSGMVLVEGLLNMPIAYLIIAPALSSFDIALEESSRVFGAGVWRTLVRVTLPVLRPAILAAFVLGIVRSLASYAVPRVLGTPGRVDVLATYLFQMISTGFAPDYGRAAALGMSVLAASIGLIVLYRALTADSGKFVTVAGRGFRPAIIELKRAKGPLFCVVALLSLIMAVLPVLVLLYTSLVPYAMVPSAHAFSLMSWKHWAEVLEDPVSLLALRNSVFLGVVGATLGVLLSIFVAYVIVKVRTRASGLLESLSFLSFAFPGIVIGIGYMWFFVQTPLYATLSALLLAYIATYLPYGVRPLASAFVQLHSHLEESSLVCGASGLTTLRRIIVPLLIPGIVSAWILMATMFLRELTVSVVLSRPGSEVLAVQILNFADDGLWGKLSALGIVMILISTGLVLLASLAGKKFRALQIAH</sequence>
<evidence type="ECO:0000256" key="2">
    <source>
        <dbReference type="ARBA" id="ARBA00022448"/>
    </source>
</evidence>
<proteinExistence type="inferred from homology"/>
<gene>
    <name evidence="10" type="ORF">CEY11_00835</name>
</gene>
<evidence type="ECO:0000256" key="5">
    <source>
        <dbReference type="ARBA" id="ARBA00022692"/>
    </source>
</evidence>
<dbReference type="Pfam" id="PF00528">
    <property type="entry name" value="BPD_transp_1"/>
    <property type="match status" value="2"/>
</dbReference>
<evidence type="ECO:0000256" key="3">
    <source>
        <dbReference type="ARBA" id="ARBA00022475"/>
    </source>
</evidence>